<dbReference type="PANTHER" id="PTHR33434:SF2">
    <property type="entry name" value="FATTY ACID-BINDING PROTEIN TM_1468"/>
    <property type="match status" value="1"/>
</dbReference>
<proteinExistence type="predicted"/>
<sequence>MPNIAVVTDSTSYLNPEELKQWNIHEIPLNVVVNEEAMPETDWDAATYFQTMRNSETLPTTSQPSPGKMEDLYRELAREADEIISIHLSSGISGTHQTAVAVADDIKDTVRVHCYDSEISARAQGYFVLTAARMASEGYDMAAIFAELDKIKETMRAYFIVEDLRHLQRGGRLSGAQALVGSMMRIKPVLEFTDKKIVPYEKVRTSKKALARIQSLFLEEAAKGPLEASVLHANAEETGEAFRKQLQEASPESRIILEHLGPVIGTHLGENAIGLAWYRPETFSK</sequence>
<dbReference type="EMBL" id="FNNC01000003">
    <property type="protein sequence ID" value="SDW53212.1"/>
    <property type="molecule type" value="Genomic_DNA"/>
</dbReference>
<dbReference type="PANTHER" id="PTHR33434">
    <property type="entry name" value="DEGV DOMAIN-CONTAINING PROTEIN DR_1986-RELATED"/>
    <property type="match status" value="1"/>
</dbReference>
<dbReference type="InterPro" id="IPR003797">
    <property type="entry name" value="DegV"/>
</dbReference>
<evidence type="ECO:0000256" key="1">
    <source>
        <dbReference type="ARBA" id="ARBA00023121"/>
    </source>
</evidence>
<dbReference type="RefSeq" id="WP_245724051.1">
    <property type="nucleotide sequence ID" value="NZ_FNNC01000003.1"/>
</dbReference>
<evidence type="ECO:0000313" key="3">
    <source>
        <dbReference type="Proteomes" id="UP000199488"/>
    </source>
</evidence>
<dbReference type="Gene3D" id="3.30.1180.10">
    <property type="match status" value="1"/>
</dbReference>
<dbReference type="Proteomes" id="UP000199488">
    <property type="component" value="Unassembled WGS sequence"/>
</dbReference>
<protein>
    <submittedName>
        <fullName evidence="2">EDD domain protein, DegV family</fullName>
    </submittedName>
</protein>
<keyword evidence="3" id="KW-1185">Reference proteome</keyword>
<dbReference type="InterPro" id="IPR043168">
    <property type="entry name" value="DegV_C"/>
</dbReference>
<dbReference type="GO" id="GO:0008289">
    <property type="term" value="F:lipid binding"/>
    <property type="evidence" value="ECO:0007669"/>
    <property type="project" value="UniProtKB-KW"/>
</dbReference>
<dbReference type="STRING" id="1122204.SAMN05421781_1641"/>
<dbReference type="Pfam" id="PF02645">
    <property type="entry name" value="DegV"/>
    <property type="match status" value="1"/>
</dbReference>
<reference evidence="2 3" key="1">
    <citation type="submission" date="2016-10" db="EMBL/GenBank/DDBJ databases">
        <authorList>
            <person name="de Groot N.N."/>
        </authorList>
    </citation>
    <scope>NUCLEOTIDE SEQUENCE [LARGE SCALE GENOMIC DNA]</scope>
    <source>
        <strain evidence="2 3">DSM 23126</strain>
    </source>
</reference>
<name>A0A1H2UAJ5_9BACI</name>
<dbReference type="NCBIfam" id="TIGR00762">
    <property type="entry name" value="DegV"/>
    <property type="match status" value="1"/>
</dbReference>
<dbReference type="Gene3D" id="3.40.50.10170">
    <property type="match status" value="1"/>
</dbReference>
<dbReference type="SUPFAM" id="SSF82549">
    <property type="entry name" value="DAK1/DegV-like"/>
    <property type="match status" value="1"/>
</dbReference>
<accession>A0A1H2UAJ5</accession>
<dbReference type="PROSITE" id="PS51482">
    <property type="entry name" value="DEGV"/>
    <property type="match status" value="1"/>
</dbReference>
<dbReference type="InterPro" id="IPR050270">
    <property type="entry name" value="DegV_domain_contain"/>
</dbReference>
<evidence type="ECO:0000313" key="2">
    <source>
        <dbReference type="EMBL" id="SDW53212.1"/>
    </source>
</evidence>
<gene>
    <name evidence="2" type="ORF">SAMN05421781_1641</name>
</gene>
<organism evidence="2 3">
    <name type="scientific">Marinococcus luteus</name>
    <dbReference type="NCBI Taxonomy" id="1122204"/>
    <lineage>
        <taxon>Bacteria</taxon>
        <taxon>Bacillati</taxon>
        <taxon>Bacillota</taxon>
        <taxon>Bacilli</taxon>
        <taxon>Bacillales</taxon>
        <taxon>Bacillaceae</taxon>
        <taxon>Marinococcus</taxon>
    </lineage>
</organism>
<dbReference type="AlphaFoldDB" id="A0A1H2UAJ5"/>
<keyword evidence="1" id="KW-0446">Lipid-binding</keyword>